<reference evidence="6" key="1">
    <citation type="submission" date="2020-05" db="EMBL/GenBank/DDBJ databases">
        <authorList>
            <person name="Chiriac C."/>
            <person name="Salcher M."/>
            <person name="Ghai R."/>
            <person name="Kavagutti S V."/>
        </authorList>
    </citation>
    <scope>NUCLEOTIDE SEQUENCE</scope>
</reference>
<evidence type="ECO:0000313" key="6">
    <source>
        <dbReference type="EMBL" id="CAB4553129.1"/>
    </source>
</evidence>
<dbReference type="Gene3D" id="3.40.50.10330">
    <property type="entry name" value="Probable inorganic polyphosphate/atp-NAD kinase, domain 1"/>
    <property type="match status" value="1"/>
</dbReference>
<dbReference type="InterPro" id="IPR045540">
    <property type="entry name" value="YegS/DAGK_C"/>
</dbReference>
<organism evidence="6">
    <name type="scientific">freshwater metagenome</name>
    <dbReference type="NCBI Taxonomy" id="449393"/>
    <lineage>
        <taxon>unclassified sequences</taxon>
        <taxon>metagenomes</taxon>
        <taxon>ecological metagenomes</taxon>
    </lineage>
</organism>
<dbReference type="InterPro" id="IPR016064">
    <property type="entry name" value="NAD/diacylglycerol_kinase_sf"/>
</dbReference>
<dbReference type="Pfam" id="PF00781">
    <property type="entry name" value="DAGK_cat"/>
    <property type="match status" value="1"/>
</dbReference>
<evidence type="ECO:0000256" key="3">
    <source>
        <dbReference type="ARBA" id="ARBA00022777"/>
    </source>
</evidence>
<sequence>MWAIVVNPISGGGNGAIRGKEVAGYFASHDLDYTIITATSAQKLRANLDNFLDLPEGRQCQGVIAVGGDGLAHLVIQSVAPRKIPFTVIPAGTGNDLVRALGWSLDSINEQLNFVTTTRPTPLDLGMVDSEWFGAILSTGFDSVVNERANAMTWPKGPMKYNVAIALELPKFSPVQYTIELDTQLLQVEAMLIAVANGKSYGGGMQVCPNASMTDGLFDVMILHPVSKVEFIKVFPKVFKGAHIDHPQVRIYRSAKVSISSSAVAYADGERIGGLPVRAECMAGAGLSWTP</sequence>
<dbReference type="InterPro" id="IPR001206">
    <property type="entry name" value="Diacylglycerol_kinase_cat_dom"/>
</dbReference>
<dbReference type="InterPro" id="IPR050187">
    <property type="entry name" value="Lipid_Phosphate_FormReg"/>
</dbReference>
<name>A0A6J6CRU5_9ZZZZ</name>
<evidence type="ECO:0000259" key="5">
    <source>
        <dbReference type="PROSITE" id="PS50146"/>
    </source>
</evidence>
<dbReference type="SMART" id="SM00046">
    <property type="entry name" value="DAGKc"/>
    <property type="match status" value="1"/>
</dbReference>
<dbReference type="Pfam" id="PF19279">
    <property type="entry name" value="YegS_C"/>
    <property type="match status" value="1"/>
</dbReference>
<keyword evidence="2" id="KW-0547">Nucleotide-binding</keyword>
<dbReference type="Gene3D" id="2.60.200.40">
    <property type="match status" value="1"/>
</dbReference>
<keyword evidence="1" id="KW-0808">Transferase</keyword>
<dbReference type="GO" id="GO:0005886">
    <property type="term" value="C:plasma membrane"/>
    <property type="evidence" value="ECO:0007669"/>
    <property type="project" value="TreeGrafter"/>
</dbReference>
<dbReference type="SUPFAM" id="SSF111331">
    <property type="entry name" value="NAD kinase/diacylglycerol kinase-like"/>
    <property type="match status" value="1"/>
</dbReference>
<evidence type="ECO:0000256" key="4">
    <source>
        <dbReference type="ARBA" id="ARBA00022840"/>
    </source>
</evidence>
<dbReference type="PANTHER" id="PTHR12358">
    <property type="entry name" value="SPHINGOSINE KINASE"/>
    <property type="match status" value="1"/>
</dbReference>
<dbReference type="GO" id="GO:0004143">
    <property type="term" value="F:ATP-dependent diacylglycerol kinase activity"/>
    <property type="evidence" value="ECO:0007669"/>
    <property type="project" value="TreeGrafter"/>
</dbReference>
<evidence type="ECO:0000256" key="1">
    <source>
        <dbReference type="ARBA" id="ARBA00022679"/>
    </source>
</evidence>
<dbReference type="AlphaFoldDB" id="A0A6J6CRU5"/>
<dbReference type="PANTHER" id="PTHR12358:SF106">
    <property type="entry name" value="LIPID KINASE YEGS"/>
    <property type="match status" value="1"/>
</dbReference>
<accession>A0A6J6CRU5</accession>
<proteinExistence type="predicted"/>
<feature type="domain" description="DAGKc" evidence="5">
    <location>
        <begin position="1"/>
        <end position="132"/>
    </location>
</feature>
<dbReference type="EMBL" id="CAEZTA010000032">
    <property type="protein sequence ID" value="CAB4553129.1"/>
    <property type="molecule type" value="Genomic_DNA"/>
</dbReference>
<dbReference type="InterPro" id="IPR017438">
    <property type="entry name" value="ATP-NAD_kinase_N"/>
</dbReference>
<evidence type="ECO:0000256" key="2">
    <source>
        <dbReference type="ARBA" id="ARBA00022741"/>
    </source>
</evidence>
<gene>
    <name evidence="6" type="ORF">UFOPK1541_00387</name>
</gene>
<keyword evidence="3" id="KW-0418">Kinase</keyword>
<dbReference type="GO" id="GO:0005524">
    <property type="term" value="F:ATP binding"/>
    <property type="evidence" value="ECO:0007669"/>
    <property type="project" value="UniProtKB-KW"/>
</dbReference>
<dbReference type="PROSITE" id="PS50146">
    <property type="entry name" value="DAGK"/>
    <property type="match status" value="1"/>
</dbReference>
<protein>
    <submittedName>
        <fullName evidence="6">Unannotated protein</fullName>
    </submittedName>
</protein>
<keyword evidence="4" id="KW-0067">ATP-binding</keyword>